<accession>A0A4R2BTU5</accession>
<dbReference type="Proteomes" id="UP000295043">
    <property type="component" value="Unassembled WGS sequence"/>
</dbReference>
<dbReference type="EMBL" id="SLVU01000008">
    <property type="protein sequence ID" value="TCN30345.1"/>
    <property type="molecule type" value="Genomic_DNA"/>
</dbReference>
<dbReference type="RefSeq" id="WP_132075918.1">
    <property type="nucleotide sequence ID" value="NZ_SLVU01000008.1"/>
</dbReference>
<name>A0A4R2BTU5_9HYPH</name>
<protein>
    <submittedName>
        <fullName evidence="1">Uncharacterized protein</fullName>
    </submittedName>
</protein>
<sequence>MKIVYRALKGEFEQAMREKYQPLAEAGQETIQRVADEIKKRGRAHISQAGFSKKWQNALRADVYPKRKASLNAATLIYHKIPYADVFETGATIRGKPTLWLPLTSTPKKIGRFRMTAERFSKEIGPLSFIQRPGKKPLLAGKMAVSDRQAGSGDLGKVTLAKLRKGAAGSGVVRAVPLFVGVDSVKLRDRFQISEIIETEADKMGEIFVQRLSAKDV</sequence>
<comment type="caution">
    <text evidence="1">The sequence shown here is derived from an EMBL/GenBank/DDBJ whole genome shotgun (WGS) entry which is preliminary data.</text>
</comment>
<dbReference type="Pfam" id="PF20039">
    <property type="entry name" value="DUF6441"/>
    <property type="match status" value="1"/>
</dbReference>
<reference evidence="1 2" key="1">
    <citation type="submission" date="2019-03" db="EMBL/GenBank/DDBJ databases">
        <title>Genomic Encyclopedia of Type Strains, Phase IV (KMG-V): Genome sequencing to study the core and pangenomes of soil and plant-associated prokaryotes.</title>
        <authorList>
            <person name="Whitman W."/>
        </authorList>
    </citation>
    <scope>NUCLEOTIDE SEQUENCE [LARGE SCALE GENOMIC DNA]</scope>
    <source>
        <strain evidence="1 2">23C40</strain>
    </source>
</reference>
<proteinExistence type="predicted"/>
<organism evidence="1 2">
    <name type="scientific">Sinorhizobium americanum</name>
    <dbReference type="NCBI Taxonomy" id="194963"/>
    <lineage>
        <taxon>Bacteria</taxon>
        <taxon>Pseudomonadati</taxon>
        <taxon>Pseudomonadota</taxon>
        <taxon>Alphaproteobacteria</taxon>
        <taxon>Hyphomicrobiales</taxon>
        <taxon>Rhizobiaceae</taxon>
        <taxon>Sinorhizobium/Ensifer group</taxon>
        <taxon>Sinorhizobium</taxon>
    </lineage>
</organism>
<dbReference type="AlphaFoldDB" id="A0A4R2BTU5"/>
<gene>
    <name evidence="1" type="ORF">EV184_108219</name>
</gene>
<evidence type="ECO:0000313" key="2">
    <source>
        <dbReference type="Proteomes" id="UP000295043"/>
    </source>
</evidence>
<dbReference type="InterPro" id="IPR045622">
    <property type="entry name" value="DUF6441"/>
</dbReference>
<evidence type="ECO:0000313" key="1">
    <source>
        <dbReference type="EMBL" id="TCN30345.1"/>
    </source>
</evidence>